<dbReference type="PIRSF" id="PIRSF006278">
    <property type="entry name" value="ACCD_DCysDesulf"/>
    <property type="match status" value="1"/>
</dbReference>
<keyword evidence="3 5" id="KW-0663">Pyridoxal phosphate</keyword>
<organism evidence="7 8">
    <name type="scientific">Candidatus Zymogenus saltonus</name>
    <dbReference type="NCBI Taxonomy" id="2844893"/>
    <lineage>
        <taxon>Bacteria</taxon>
        <taxon>Deltaproteobacteria</taxon>
        <taxon>Candidatus Zymogenia</taxon>
        <taxon>Candidatus Zymogeniales</taxon>
        <taxon>Candidatus Zymogenaceae</taxon>
        <taxon>Candidatus Zymogenus</taxon>
    </lineage>
</organism>
<dbReference type="AlphaFoldDB" id="A0A9D8KDK8"/>
<dbReference type="Pfam" id="PF00291">
    <property type="entry name" value="PALP"/>
    <property type="match status" value="1"/>
</dbReference>
<evidence type="ECO:0000259" key="6">
    <source>
        <dbReference type="Pfam" id="PF00291"/>
    </source>
</evidence>
<feature type="active site" description="Nucleophile" evidence="4">
    <location>
        <position position="96"/>
    </location>
</feature>
<comment type="caution">
    <text evidence="7">The sequence shown here is derived from an EMBL/GenBank/DDBJ whole genome shotgun (WGS) entry which is preliminary data.</text>
</comment>
<dbReference type="Proteomes" id="UP000809273">
    <property type="component" value="Unassembled WGS sequence"/>
</dbReference>
<dbReference type="Gene3D" id="3.40.50.1100">
    <property type="match status" value="2"/>
</dbReference>
<comment type="cofactor">
    <cofactor evidence="1">
        <name>pyridoxal 5'-phosphate</name>
        <dbReference type="ChEBI" id="CHEBI:597326"/>
    </cofactor>
</comment>
<dbReference type="EMBL" id="JAFGIX010000015">
    <property type="protein sequence ID" value="MBN1572188.1"/>
    <property type="molecule type" value="Genomic_DNA"/>
</dbReference>
<feature type="domain" description="Tryptophan synthase beta chain-like PALP" evidence="6">
    <location>
        <begin position="29"/>
        <end position="339"/>
    </location>
</feature>
<evidence type="ECO:0000313" key="8">
    <source>
        <dbReference type="Proteomes" id="UP000809273"/>
    </source>
</evidence>
<dbReference type="GO" id="GO:0019148">
    <property type="term" value="F:D-cysteine desulfhydrase activity"/>
    <property type="evidence" value="ECO:0007669"/>
    <property type="project" value="TreeGrafter"/>
</dbReference>
<name>A0A9D8KDK8_9DELT</name>
<dbReference type="InterPro" id="IPR036052">
    <property type="entry name" value="TrpB-like_PALP_sf"/>
</dbReference>
<evidence type="ECO:0000256" key="1">
    <source>
        <dbReference type="ARBA" id="ARBA00001933"/>
    </source>
</evidence>
<comment type="similarity">
    <text evidence="2">Belongs to the ACC deaminase/D-cysteine desulfhydrase family.</text>
</comment>
<evidence type="ECO:0000256" key="4">
    <source>
        <dbReference type="PIRSR" id="PIRSR006278-1"/>
    </source>
</evidence>
<dbReference type="SUPFAM" id="SSF53686">
    <property type="entry name" value="Tryptophan synthase beta subunit-like PLP-dependent enzymes"/>
    <property type="match status" value="1"/>
</dbReference>
<evidence type="ECO:0000256" key="5">
    <source>
        <dbReference type="PIRSR" id="PIRSR006278-2"/>
    </source>
</evidence>
<evidence type="ECO:0000256" key="3">
    <source>
        <dbReference type="ARBA" id="ARBA00022898"/>
    </source>
</evidence>
<dbReference type="InterPro" id="IPR001926">
    <property type="entry name" value="TrpB-like_PALP"/>
</dbReference>
<evidence type="ECO:0000256" key="2">
    <source>
        <dbReference type="ARBA" id="ARBA00008639"/>
    </source>
</evidence>
<accession>A0A9D8KDK8</accession>
<evidence type="ECO:0000313" key="7">
    <source>
        <dbReference type="EMBL" id="MBN1572188.1"/>
    </source>
</evidence>
<dbReference type="PANTHER" id="PTHR43780:SF2">
    <property type="entry name" value="1-AMINOCYCLOPROPANE-1-CARBOXYLATE DEAMINASE-RELATED"/>
    <property type="match status" value="1"/>
</dbReference>
<reference evidence="7" key="1">
    <citation type="journal article" date="2021" name="Environ. Microbiol.">
        <title>Genomic characterization of three novel Desulfobacterota classes expand the metabolic and phylogenetic diversity of the phylum.</title>
        <authorList>
            <person name="Murphy C.L."/>
            <person name="Biggerstaff J."/>
            <person name="Eichhorn A."/>
            <person name="Ewing E."/>
            <person name="Shahan R."/>
            <person name="Soriano D."/>
            <person name="Stewart S."/>
            <person name="VanMol K."/>
            <person name="Walker R."/>
            <person name="Walters P."/>
            <person name="Elshahed M.S."/>
            <person name="Youssef N.H."/>
        </authorList>
    </citation>
    <scope>NUCLEOTIDE SEQUENCE</scope>
    <source>
        <strain evidence="7">Zod_Metabat.24</strain>
    </source>
</reference>
<sequence length="377" mass="41526">MNGSETHYNAKKNPIFAAHPALGGKIHHVSLGNYPTPVDRLEGLERALKQKGLFIKREDLSSVLYGGNKLRKLEFLLADAVAKHFKHTVTFGYAGSNHTLATAIFAKKLGLSPISIHLPQSNARYVRKNLLYQKLLNAELHQYGGIPTLFSAFLLISIKRLLTSGRIPYYIPAGGSNALGVVGTASAVFELSDQIMDGVLPKPDLIYLPTGSAGTTAGIALGIKALGLDIKVRGVAVSPSDYSGLENVKRHFNDAKRLLMKCDPTFPDVQITGDDVKIVEGYLGDGYARFTEKGMDAVRLLKISDKVQLEGTYTGKAMAAMIDHASRGELDGKRVLFWNTYNSHDFTDLIKDVDYRTLPKSYHPYFERDFQPLEIED</sequence>
<proteinExistence type="inferred from homology"/>
<gene>
    <name evidence="7" type="ORF">JW984_03210</name>
</gene>
<dbReference type="PANTHER" id="PTHR43780">
    <property type="entry name" value="1-AMINOCYCLOPROPANE-1-CARBOXYLATE DEAMINASE-RELATED"/>
    <property type="match status" value="1"/>
</dbReference>
<reference evidence="7" key="2">
    <citation type="submission" date="2021-01" db="EMBL/GenBank/DDBJ databases">
        <authorList>
            <person name="Hahn C.R."/>
            <person name="Youssef N.H."/>
            <person name="Elshahed M."/>
        </authorList>
    </citation>
    <scope>NUCLEOTIDE SEQUENCE</scope>
    <source>
        <strain evidence="7">Zod_Metabat.24</strain>
    </source>
</reference>
<dbReference type="InterPro" id="IPR027278">
    <property type="entry name" value="ACCD_DCysDesulf"/>
</dbReference>
<feature type="modified residue" description="N6-(pyridoxal phosphate)lysine" evidence="5">
    <location>
        <position position="69"/>
    </location>
</feature>
<protein>
    <submittedName>
        <fullName evidence="7">Pyridoxal-phosphate dependent enzyme</fullName>
    </submittedName>
</protein>